<evidence type="ECO:0000313" key="6">
    <source>
        <dbReference type="Proteomes" id="UP000241362"/>
    </source>
</evidence>
<dbReference type="Proteomes" id="UP000241362">
    <property type="component" value="Unassembled WGS sequence"/>
</dbReference>
<evidence type="ECO:0000256" key="1">
    <source>
        <dbReference type="ARBA" id="ARBA00023015"/>
    </source>
</evidence>
<dbReference type="PANTHER" id="PTHR33204:SF18">
    <property type="entry name" value="TRANSCRIPTIONAL REGULATORY PROTEIN"/>
    <property type="match status" value="1"/>
</dbReference>
<keyword evidence="3" id="KW-0804">Transcription</keyword>
<evidence type="ECO:0000313" key="5">
    <source>
        <dbReference type="EMBL" id="PTE13193.1"/>
    </source>
</evidence>
<gene>
    <name evidence="5" type="ORF">C5F44_14850</name>
</gene>
<dbReference type="InterPro" id="IPR036388">
    <property type="entry name" value="WH-like_DNA-bd_sf"/>
</dbReference>
<evidence type="ECO:0000256" key="2">
    <source>
        <dbReference type="ARBA" id="ARBA00023125"/>
    </source>
</evidence>
<evidence type="ECO:0000256" key="3">
    <source>
        <dbReference type="ARBA" id="ARBA00023163"/>
    </source>
</evidence>
<feature type="domain" description="HTH hxlR-type" evidence="4">
    <location>
        <begin position="13"/>
        <end position="111"/>
    </location>
</feature>
<comment type="caution">
    <text evidence="5">The sequence shown here is derived from an EMBL/GenBank/DDBJ whole genome shotgun (WGS) entry which is preliminary data.</text>
</comment>
<reference evidence="5 6" key="1">
    <citation type="submission" date="2018-03" db="EMBL/GenBank/DDBJ databases">
        <title>Rhodobacter blasticus.</title>
        <authorList>
            <person name="Meyer T.E."/>
            <person name="Miller S."/>
            <person name="Lodha T."/>
            <person name="Gandham S."/>
            <person name="Chintalapati S."/>
            <person name="Chintalapati V.R."/>
        </authorList>
    </citation>
    <scope>NUCLEOTIDE SEQUENCE [LARGE SCALE GENOMIC DNA]</scope>
    <source>
        <strain evidence="5 6">DSM 2131</strain>
    </source>
</reference>
<dbReference type="RefSeq" id="WP_107674332.1">
    <property type="nucleotide sequence ID" value="NZ_PZKE01000017.1"/>
</dbReference>
<dbReference type="Gene3D" id="1.10.10.10">
    <property type="entry name" value="Winged helix-like DNA-binding domain superfamily/Winged helix DNA-binding domain"/>
    <property type="match status" value="1"/>
</dbReference>
<dbReference type="SUPFAM" id="SSF46785">
    <property type="entry name" value="Winged helix' DNA-binding domain"/>
    <property type="match status" value="1"/>
</dbReference>
<dbReference type="InterPro" id="IPR002577">
    <property type="entry name" value="HTH_HxlR"/>
</dbReference>
<dbReference type="GO" id="GO:0003677">
    <property type="term" value="F:DNA binding"/>
    <property type="evidence" value="ECO:0007669"/>
    <property type="project" value="UniProtKB-KW"/>
</dbReference>
<proteinExistence type="predicted"/>
<keyword evidence="6" id="KW-1185">Reference proteome</keyword>
<organism evidence="5 6">
    <name type="scientific">Fuscovulum blasticum DSM 2131</name>
    <dbReference type="NCBI Taxonomy" id="1188250"/>
    <lineage>
        <taxon>Bacteria</taxon>
        <taxon>Pseudomonadati</taxon>
        <taxon>Pseudomonadota</taxon>
        <taxon>Alphaproteobacteria</taxon>
        <taxon>Rhodobacterales</taxon>
        <taxon>Paracoccaceae</taxon>
        <taxon>Pseudogemmobacter</taxon>
    </lineage>
</organism>
<keyword evidence="1" id="KW-0805">Transcription regulation</keyword>
<protein>
    <submittedName>
        <fullName evidence="5">Transcriptional regulator</fullName>
    </submittedName>
</protein>
<dbReference type="EMBL" id="PZKE01000017">
    <property type="protein sequence ID" value="PTE13193.1"/>
    <property type="molecule type" value="Genomic_DNA"/>
</dbReference>
<accession>A0A2T4J5R2</accession>
<sequence length="217" mass="23232">MTRPNRRSYDEGCIAAHALDLIGDRWALLVVRELMLGPRRFGALRAGLPGISANVLTQRLEQLAAAGILRREDLPDPEKITLYRLTAAGQGLWPVIRALCRWGAGMPGHDPRLFISPTALMLSMRAMCAPVRTATHKAVFRLAEDSFTMDIASGACRVARGDDPAAPLRFEGGTNAMARAIYGPEPLAVTAAGVIGFSGDPAEGQAFVNLFALRPAG</sequence>
<dbReference type="Pfam" id="PF01638">
    <property type="entry name" value="HxlR"/>
    <property type="match status" value="1"/>
</dbReference>
<name>A0A2T4J5R2_FUSBL</name>
<evidence type="ECO:0000259" key="4">
    <source>
        <dbReference type="PROSITE" id="PS51118"/>
    </source>
</evidence>
<dbReference type="InterPro" id="IPR036390">
    <property type="entry name" value="WH_DNA-bd_sf"/>
</dbReference>
<dbReference type="PANTHER" id="PTHR33204">
    <property type="entry name" value="TRANSCRIPTIONAL REGULATOR, MARR FAMILY"/>
    <property type="match status" value="1"/>
</dbReference>
<dbReference type="AlphaFoldDB" id="A0A2T4J5R2"/>
<dbReference type="PROSITE" id="PS51118">
    <property type="entry name" value="HTH_HXLR"/>
    <property type="match status" value="1"/>
</dbReference>
<keyword evidence="2" id="KW-0238">DNA-binding</keyword>